<organism evidence="1 2">
    <name type="scientific">Jejuia spongiicola</name>
    <dbReference type="NCBI Taxonomy" id="2942207"/>
    <lineage>
        <taxon>Bacteria</taxon>
        <taxon>Pseudomonadati</taxon>
        <taxon>Bacteroidota</taxon>
        <taxon>Flavobacteriia</taxon>
        <taxon>Flavobacteriales</taxon>
        <taxon>Flavobacteriaceae</taxon>
        <taxon>Jejuia</taxon>
    </lineage>
</organism>
<evidence type="ECO:0000313" key="1">
    <source>
        <dbReference type="EMBL" id="MCL6294527.1"/>
    </source>
</evidence>
<dbReference type="EMBL" id="JAMFLZ010000002">
    <property type="protein sequence ID" value="MCL6294527.1"/>
    <property type="molecule type" value="Genomic_DNA"/>
</dbReference>
<keyword evidence="2" id="KW-1185">Reference proteome</keyword>
<proteinExistence type="predicted"/>
<gene>
    <name evidence="1" type="ORF">M3P09_05950</name>
</gene>
<evidence type="ECO:0000313" key="2">
    <source>
        <dbReference type="Proteomes" id="UP001165381"/>
    </source>
</evidence>
<dbReference type="Proteomes" id="UP001165381">
    <property type="component" value="Unassembled WGS sequence"/>
</dbReference>
<evidence type="ECO:0008006" key="3">
    <source>
        <dbReference type="Google" id="ProtNLM"/>
    </source>
</evidence>
<accession>A0ABT0QC26</accession>
<protein>
    <recommendedName>
        <fullName evidence="3">CopG family transcriptional regulator</fullName>
    </recommendedName>
</protein>
<sequence length="67" mass="8204">MKERTRFNLNLRERCEIIKLAKEASKELNASQLIDWFEEKIEQKKESDLVNQLQNQDEFFEVLKVYR</sequence>
<name>A0ABT0QC26_9FLAO</name>
<comment type="caution">
    <text evidence="1">The sequence shown here is derived from an EMBL/GenBank/DDBJ whole genome shotgun (WGS) entry which is preliminary data.</text>
</comment>
<reference evidence="1" key="1">
    <citation type="submission" date="2022-05" db="EMBL/GenBank/DDBJ databases">
        <authorList>
            <person name="Park J.-S."/>
        </authorList>
    </citation>
    <scope>NUCLEOTIDE SEQUENCE</scope>
    <source>
        <strain evidence="1">2012CJ34-3</strain>
    </source>
</reference>
<dbReference type="RefSeq" id="WP_249972402.1">
    <property type="nucleotide sequence ID" value="NZ_JAMFLZ010000002.1"/>
</dbReference>